<gene>
    <name evidence="4" type="ORF">AB1Y20_004543</name>
</gene>
<dbReference type="Pfam" id="PF00787">
    <property type="entry name" value="PX"/>
    <property type="match status" value="1"/>
</dbReference>
<dbReference type="SUPFAM" id="SSF109993">
    <property type="entry name" value="VPS9 domain"/>
    <property type="match status" value="1"/>
</dbReference>
<dbReference type="CDD" id="cd06093">
    <property type="entry name" value="PX_domain"/>
    <property type="match status" value="1"/>
</dbReference>
<dbReference type="GO" id="GO:0005829">
    <property type="term" value="C:cytosol"/>
    <property type="evidence" value="ECO:0007669"/>
    <property type="project" value="TreeGrafter"/>
</dbReference>
<name>A0AB34IXT1_PRYPA</name>
<dbReference type="GO" id="GO:0035091">
    <property type="term" value="F:phosphatidylinositol binding"/>
    <property type="evidence" value="ECO:0007669"/>
    <property type="project" value="InterPro"/>
</dbReference>
<dbReference type="InterPro" id="IPR003123">
    <property type="entry name" value="VPS9"/>
</dbReference>
<dbReference type="InterPro" id="IPR011010">
    <property type="entry name" value="DNA_brk_join_enz"/>
</dbReference>
<keyword evidence="5" id="KW-1185">Reference proteome</keyword>
<dbReference type="GO" id="GO:0015074">
    <property type="term" value="P:DNA integration"/>
    <property type="evidence" value="ECO:0007669"/>
    <property type="project" value="InterPro"/>
</dbReference>
<dbReference type="SMART" id="SM00312">
    <property type="entry name" value="PX"/>
    <property type="match status" value="1"/>
</dbReference>
<dbReference type="PANTHER" id="PTHR23101:SF25">
    <property type="entry name" value="GTPASE-ACTIVATING PROTEIN AND VPS9 DOMAIN-CONTAINING PROTEIN 1"/>
    <property type="match status" value="1"/>
</dbReference>
<dbReference type="InterPro" id="IPR045046">
    <property type="entry name" value="Vps9-like"/>
</dbReference>
<reference evidence="4 5" key="1">
    <citation type="journal article" date="2024" name="Science">
        <title>Giant polyketide synthase enzymes in the biosynthesis of giant marine polyether toxins.</title>
        <authorList>
            <person name="Fallon T.R."/>
            <person name="Shende V.V."/>
            <person name="Wierzbicki I.H."/>
            <person name="Pendleton A.L."/>
            <person name="Watervoot N.F."/>
            <person name="Auber R.P."/>
            <person name="Gonzalez D.J."/>
            <person name="Wisecaver J.H."/>
            <person name="Moore B.S."/>
        </authorList>
    </citation>
    <scope>NUCLEOTIDE SEQUENCE [LARGE SCALE GENOMIC DNA]</scope>
    <source>
        <strain evidence="4 5">12B1</strain>
    </source>
</reference>
<dbReference type="GO" id="GO:0016192">
    <property type="term" value="P:vesicle-mediated transport"/>
    <property type="evidence" value="ECO:0007669"/>
    <property type="project" value="InterPro"/>
</dbReference>
<evidence type="ECO:0000256" key="1">
    <source>
        <dbReference type="ARBA" id="ARBA00023172"/>
    </source>
</evidence>
<dbReference type="InterPro" id="IPR001683">
    <property type="entry name" value="PX_dom"/>
</dbReference>
<evidence type="ECO:0000259" key="2">
    <source>
        <dbReference type="PROSITE" id="PS50195"/>
    </source>
</evidence>
<sequence>MARLPHFRVLTEVNHTVNVETRCARRYFADSHRIVTKYVIDVHWSSTQKHADSASQLAWQVARRYSHFRANHLALQAMFNKLTLPKLPPKRLHTNSTPDPSLVAARMVALDAYLKQLLSIPVLLTFLGAHHGMNPYAFTAPPPAVRSVRDRFRRKSGTQITGVWDSLSLISSVPAEEVRGEEEELESISEPVVLSEARTLIESLGLEERVDDFASKFDELAYASRPDMATGMVQRFLNGLEVAGAVEGGAACFDEALWLLRDELEDRLMRRLHAQTFGVLPEEAEEDARLHDKLASLAHLRPEQIGIPADFADTRFNRWDAARAELLELSSCTTPRRKMACVMRFVLQLKQGLVESKNVKSSRDGEAVAFGADELFPVLVFAVLKANPSRLHSNLMYVQRFRSPMGLKSEAGCYFTHVQANAAAAPTCRLWGYGSKLKADNVLGWSPAGEQRKLDLAEAFELAGWHASPVDTKRGGRDHNLLREAVSTPLLRAVEARLFDVVWLGTPCESFSVLKTDGAQPQLRTRLAPAGVQPMPSAWAAYIAKHNALVGLSVAFARMARSRRIPRAHAPLAYALADTRKKRRGLRRHHLLKMWKEVPAAQSTHPDEVNNQALLTVAWHVLARGGELAPEVPAARWSPTLHPTRGDVEFHRSKTHGPYAVLWLRPLKKHSKLGATKVPQYIVRHDDRGDDAYMMLQRLFEFDAVPAEQAASTPLFRRRSSARKDATSVHMTVPMMRALVRSRMKALGETEMRHWGAHSCRIGGATDLSASPGASPLLLQARGRWASDVAKIYNRQTRQALLEASSMMYGAGKGRDLEELMPDFVQPA</sequence>
<keyword evidence="1" id="KW-0233">DNA recombination</keyword>
<dbReference type="GO" id="GO:0030139">
    <property type="term" value="C:endocytic vesicle"/>
    <property type="evidence" value="ECO:0007669"/>
    <property type="project" value="TreeGrafter"/>
</dbReference>
<organism evidence="4 5">
    <name type="scientific">Prymnesium parvum</name>
    <name type="common">Toxic golden alga</name>
    <dbReference type="NCBI Taxonomy" id="97485"/>
    <lineage>
        <taxon>Eukaryota</taxon>
        <taxon>Haptista</taxon>
        <taxon>Haptophyta</taxon>
        <taxon>Prymnesiophyceae</taxon>
        <taxon>Prymnesiales</taxon>
        <taxon>Prymnesiaceae</taxon>
        <taxon>Prymnesium</taxon>
    </lineage>
</organism>
<dbReference type="InterPro" id="IPR037191">
    <property type="entry name" value="VPS9_dom_sf"/>
</dbReference>
<dbReference type="PROSITE" id="PS50195">
    <property type="entry name" value="PX"/>
    <property type="match status" value="1"/>
</dbReference>
<feature type="domain" description="PX" evidence="2">
    <location>
        <begin position="1"/>
        <end position="144"/>
    </location>
</feature>
<accession>A0AB34IXT1</accession>
<dbReference type="GO" id="GO:0031267">
    <property type="term" value="F:small GTPase binding"/>
    <property type="evidence" value="ECO:0007669"/>
    <property type="project" value="TreeGrafter"/>
</dbReference>
<evidence type="ECO:0000313" key="5">
    <source>
        <dbReference type="Proteomes" id="UP001515480"/>
    </source>
</evidence>
<dbReference type="SMART" id="SM00167">
    <property type="entry name" value="VPS9"/>
    <property type="match status" value="1"/>
</dbReference>
<evidence type="ECO:0000313" key="4">
    <source>
        <dbReference type="EMBL" id="KAL1508439.1"/>
    </source>
</evidence>
<dbReference type="InterPro" id="IPR036871">
    <property type="entry name" value="PX_dom_sf"/>
</dbReference>
<dbReference type="PROSITE" id="PS51205">
    <property type="entry name" value="VPS9"/>
    <property type="match status" value="1"/>
</dbReference>
<dbReference type="GO" id="GO:0003677">
    <property type="term" value="F:DNA binding"/>
    <property type="evidence" value="ECO:0007669"/>
    <property type="project" value="InterPro"/>
</dbReference>
<dbReference type="Gene3D" id="1.20.1050.80">
    <property type="entry name" value="VPS9 domain"/>
    <property type="match status" value="1"/>
</dbReference>
<dbReference type="GO" id="GO:0006310">
    <property type="term" value="P:DNA recombination"/>
    <property type="evidence" value="ECO:0007669"/>
    <property type="project" value="UniProtKB-KW"/>
</dbReference>
<dbReference type="AlphaFoldDB" id="A0AB34IXT1"/>
<dbReference type="SUPFAM" id="SSF56349">
    <property type="entry name" value="DNA breaking-rejoining enzymes"/>
    <property type="match status" value="1"/>
</dbReference>
<dbReference type="Proteomes" id="UP001515480">
    <property type="component" value="Unassembled WGS sequence"/>
</dbReference>
<dbReference type="Pfam" id="PF02204">
    <property type="entry name" value="VPS9"/>
    <property type="match status" value="1"/>
</dbReference>
<dbReference type="GO" id="GO:0005085">
    <property type="term" value="F:guanyl-nucleotide exchange factor activity"/>
    <property type="evidence" value="ECO:0007669"/>
    <property type="project" value="InterPro"/>
</dbReference>
<dbReference type="InterPro" id="IPR013762">
    <property type="entry name" value="Integrase-like_cat_sf"/>
</dbReference>
<evidence type="ECO:0008006" key="6">
    <source>
        <dbReference type="Google" id="ProtNLM"/>
    </source>
</evidence>
<dbReference type="Gene3D" id="3.30.1520.10">
    <property type="entry name" value="Phox-like domain"/>
    <property type="match status" value="1"/>
</dbReference>
<comment type="caution">
    <text evidence="4">The sequence shown here is derived from an EMBL/GenBank/DDBJ whole genome shotgun (WGS) entry which is preliminary data.</text>
</comment>
<evidence type="ECO:0000259" key="3">
    <source>
        <dbReference type="PROSITE" id="PS51205"/>
    </source>
</evidence>
<dbReference type="EMBL" id="JBGBPQ010000016">
    <property type="protein sequence ID" value="KAL1508439.1"/>
    <property type="molecule type" value="Genomic_DNA"/>
</dbReference>
<dbReference type="SUPFAM" id="SSF64268">
    <property type="entry name" value="PX domain"/>
    <property type="match status" value="1"/>
</dbReference>
<protein>
    <recommendedName>
        <fullName evidence="6">VPS9 domain-containing protein</fullName>
    </recommendedName>
</protein>
<dbReference type="PANTHER" id="PTHR23101">
    <property type="entry name" value="RAB GDP/GTP EXCHANGE FACTOR"/>
    <property type="match status" value="1"/>
</dbReference>
<dbReference type="Gene3D" id="1.10.443.10">
    <property type="entry name" value="Intergrase catalytic core"/>
    <property type="match status" value="1"/>
</dbReference>
<feature type="domain" description="VPS9" evidence="3">
    <location>
        <begin position="284"/>
        <end position="434"/>
    </location>
</feature>
<proteinExistence type="predicted"/>